<name>A0ABV0J9S2_9CYAN</name>
<organism evidence="1 2">
    <name type="scientific">Trichocoleus desertorum GB2-A4</name>
    <dbReference type="NCBI Taxonomy" id="2933944"/>
    <lineage>
        <taxon>Bacteria</taxon>
        <taxon>Bacillati</taxon>
        <taxon>Cyanobacteriota</taxon>
        <taxon>Cyanophyceae</taxon>
        <taxon>Leptolyngbyales</taxon>
        <taxon>Trichocoleusaceae</taxon>
        <taxon>Trichocoleus</taxon>
    </lineage>
</organism>
<dbReference type="CDD" id="cd00085">
    <property type="entry name" value="HNHc"/>
    <property type="match status" value="1"/>
</dbReference>
<comment type="caution">
    <text evidence="1">The sequence shown here is derived from an EMBL/GenBank/DDBJ whole genome shotgun (WGS) entry which is preliminary data.</text>
</comment>
<proteinExistence type="predicted"/>
<evidence type="ECO:0000313" key="1">
    <source>
        <dbReference type="EMBL" id="MEP0818533.1"/>
    </source>
</evidence>
<sequence length="270" mass="31214">MAISNQTRRILWKRSGDRCAVCQRRLVVHATESYLESAIGNECHIVAPKPNGPRGNFPLTVEELDDYSNLILLCQIHHQLVDAQPHTYPVDKLREIKRRHEAWIRDAFNLELPASEPIQSPLLLYRMETGLQLISLLRGSHASRFHHDHLDSDRTELANEFLQNFQERLDSWDAIASQDRITAQLTLNRSICNLEANGLLVYAARQQERHQVENLVIDDWQVGYLLVVNQVNPITANRSEALERLMGFKLATDREFASYILIQLQHEQIR</sequence>
<dbReference type="InterPro" id="IPR003615">
    <property type="entry name" value="HNH_nuc"/>
</dbReference>
<accession>A0ABV0J9S2</accession>
<dbReference type="RefSeq" id="WP_190436750.1">
    <property type="nucleotide sequence ID" value="NZ_JAMPKM010000009.1"/>
</dbReference>
<keyword evidence="2" id="KW-1185">Reference proteome</keyword>
<protein>
    <recommendedName>
        <fullName evidence="3">HNH endonuclease</fullName>
    </recommendedName>
</protein>
<dbReference type="Proteomes" id="UP001464891">
    <property type="component" value="Unassembled WGS sequence"/>
</dbReference>
<gene>
    <name evidence="1" type="ORF">NC998_15650</name>
</gene>
<reference evidence="1 2" key="1">
    <citation type="submission" date="2022-04" db="EMBL/GenBank/DDBJ databases">
        <title>Positive selection, recombination, and allopatry shape intraspecific diversity of widespread and dominant cyanobacteria.</title>
        <authorList>
            <person name="Wei J."/>
            <person name="Shu W."/>
            <person name="Hu C."/>
        </authorList>
    </citation>
    <scope>NUCLEOTIDE SEQUENCE [LARGE SCALE GENOMIC DNA]</scope>
    <source>
        <strain evidence="1 2">GB2-A4</strain>
    </source>
</reference>
<evidence type="ECO:0008006" key="3">
    <source>
        <dbReference type="Google" id="ProtNLM"/>
    </source>
</evidence>
<evidence type="ECO:0000313" key="2">
    <source>
        <dbReference type="Proteomes" id="UP001464891"/>
    </source>
</evidence>
<dbReference type="EMBL" id="JAMPKM010000009">
    <property type="protein sequence ID" value="MEP0818533.1"/>
    <property type="molecule type" value="Genomic_DNA"/>
</dbReference>